<dbReference type="Proteomes" id="UP001152797">
    <property type="component" value="Unassembled WGS sequence"/>
</dbReference>
<accession>A0A9P1D5C1</accession>
<dbReference type="InterPro" id="IPR042092">
    <property type="entry name" value="PsdUridine_s_RsuA/RluB/E/F_cat"/>
</dbReference>
<reference evidence="3 4" key="2">
    <citation type="submission" date="2024-05" db="EMBL/GenBank/DDBJ databases">
        <authorList>
            <person name="Chen Y."/>
            <person name="Shah S."/>
            <person name="Dougan E. K."/>
            <person name="Thang M."/>
            <person name="Chan C."/>
        </authorList>
    </citation>
    <scope>NUCLEOTIDE SEQUENCE [LARGE SCALE GENOMIC DNA]</scope>
</reference>
<dbReference type="OrthoDB" id="411200at2759"/>
<gene>
    <name evidence="2" type="ORF">C1SCF055_LOCUS30388</name>
</gene>
<dbReference type="AlphaFoldDB" id="A0A9P1D5C1"/>
<dbReference type="EMBL" id="CAMXCT010003458">
    <property type="protein sequence ID" value="CAI4004612.1"/>
    <property type="molecule type" value="Genomic_DNA"/>
</dbReference>
<evidence type="ECO:0000256" key="1">
    <source>
        <dbReference type="SAM" id="MobiDB-lite"/>
    </source>
</evidence>
<feature type="region of interest" description="Disordered" evidence="1">
    <location>
        <begin position="73"/>
        <end position="92"/>
    </location>
</feature>
<dbReference type="Gene3D" id="3.30.70.580">
    <property type="entry name" value="Pseudouridine synthase I, catalytic domain, N-terminal subdomain"/>
    <property type="match status" value="1"/>
</dbReference>
<protein>
    <submittedName>
        <fullName evidence="3">Ribosomal large subunit pseudouridine synthase B</fullName>
    </submittedName>
</protein>
<dbReference type="Gene3D" id="3.30.70.1560">
    <property type="entry name" value="Alpha-L RNA-binding motif"/>
    <property type="match status" value="1"/>
</dbReference>
<comment type="caution">
    <text evidence="2">The sequence shown here is derived from an EMBL/GenBank/DDBJ whole genome shotgun (WGS) entry which is preliminary data.</text>
</comment>
<feature type="region of interest" description="Disordered" evidence="1">
    <location>
        <begin position="1"/>
        <end position="21"/>
    </location>
</feature>
<dbReference type="GO" id="GO:0003723">
    <property type="term" value="F:RNA binding"/>
    <property type="evidence" value="ECO:0007669"/>
    <property type="project" value="InterPro"/>
</dbReference>
<keyword evidence="4" id="KW-1185">Reference proteome</keyword>
<organism evidence="2">
    <name type="scientific">Cladocopium goreaui</name>
    <dbReference type="NCBI Taxonomy" id="2562237"/>
    <lineage>
        <taxon>Eukaryota</taxon>
        <taxon>Sar</taxon>
        <taxon>Alveolata</taxon>
        <taxon>Dinophyceae</taxon>
        <taxon>Suessiales</taxon>
        <taxon>Symbiodiniaceae</taxon>
        <taxon>Cladocopium</taxon>
    </lineage>
</organism>
<evidence type="ECO:0000313" key="3">
    <source>
        <dbReference type="EMBL" id="CAL4791924.1"/>
    </source>
</evidence>
<dbReference type="InterPro" id="IPR020094">
    <property type="entry name" value="TruA/RsuA/RluB/E/F_N"/>
</dbReference>
<dbReference type="GO" id="GO:0009982">
    <property type="term" value="F:pseudouridine synthase activity"/>
    <property type="evidence" value="ECO:0007669"/>
    <property type="project" value="InterPro"/>
</dbReference>
<reference evidence="2" key="1">
    <citation type="submission" date="2022-10" db="EMBL/GenBank/DDBJ databases">
        <authorList>
            <person name="Chen Y."/>
            <person name="Dougan E. K."/>
            <person name="Chan C."/>
            <person name="Rhodes N."/>
            <person name="Thang M."/>
        </authorList>
    </citation>
    <scope>NUCLEOTIDE SEQUENCE</scope>
</reference>
<dbReference type="EMBL" id="CAMXCT020003458">
    <property type="protein sequence ID" value="CAL1157987.1"/>
    <property type="molecule type" value="Genomic_DNA"/>
</dbReference>
<name>A0A9P1D5C1_9DINO</name>
<evidence type="ECO:0000313" key="2">
    <source>
        <dbReference type="EMBL" id="CAI4004612.1"/>
    </source>
</evidence>
<evidence type="ECO:0000313" key="4">
    <source>
        <dbReference type="Proteomes" id="UP001152797"/>
    </source>
</evidence>
<proteinExistence type="predicted"/>
<dbReference type="EMBL" id="CAMXCT030003458">
    <property type="protein sequence ID" value="CAL4791924.1"/>
    <property type="molecule type" value="Genomic_DNA"/>
</dbReference>
<sequence>MDSQPSNMLRGSEVCSRRASGTNPQVVKRLFMSVGKSVVRLERLSVGQLSLEDCGLCAPGDFAELSQQQIDRLWQDPAPVQPKKGTESQSEV</sequence>